<dbReference type="Pfam" id="PF08922">
    <property type="entry name" value="DUF1905"/>
    <property type="match status" value="1"/>
</dbReference>
<dbReference type="Proteomes" id="UP000321723">
    <property type="component" value="Unassembled WGS sequence"/>
</dbReference>
<dbReference type="RefSeq" id="WP_146840723.1">
    <property type="nucleotide sequence ID" value="NZ_BJVQ01000104.1"/>
</dbReference>
<dbReference type="OrthoDB" id="9808666at2"/>
<keyword evidence="3" id="KW-1185">Reference proteome</keyword>
<evidence type="ECO:0000313" key="1">
    <source>
        <dbReference type="EMBL" id="GEL48733.1"/>
    </source>
</evidence>
<comment type="caution">
    <text evidence="1">The sequence shown here is derived from an EMBL/GenBank/DDBJ whole genome shotgun (WGS) entry which is preliminary data.</text>
</comment>
<dbReference type="AlphaFoldDB" id="A0A511FHP4"/>
<evidence type="ECO:0000313" key="3">
    <source>
        <dbReference type="Proteomes" id="UP000321723"/>
    </source>
</evidence>
<accession>A0A511FHP4</accession>
<name>A0A511FHP4_9CELL</name>
<evidence type="ECO:0000313" key="4">
    <source>
        <dbReference type="Proteomes" id="UP000564629"/>
    </source>
</evidence>
<dbReference type="InterPro" id="IPR037079">
    <property type="entry name" value="AF2212/PG0164-like_sf"/>
</dbReference>
<dbReference type="EMBL" id="BJVQ01000104">
    <property type="protein sequence ID" value="GEL48733.1"/>
    <property type="molecule type" value="Genomic_DNA"/>
</dbReference>
<dbReference type="Gene3D" id="2.40.30.100">
    <property type="entry name" value="AF2212/PG0164-like"/>
    <property type="match status" value="1"/>
</dbReference>
<evidence type="ECO:0000313" key="2">
    <source>
        <dbReference type="EMBL" id="MBB5474167.1"/>
    </source>
</evidence>
<dbReference type="SUPFAM" id="SSF141694">
    <property type="entry name" value="AF2212/PG0164-like"/>
    <property type="match status" value="1"/>
</dbReference>
<evidence type="ECO:0008006" key="5">
    <source>
        <dbReference type="Google" id="ProtNLM"/>
    </source>
</evidence>
<organism evidence="1 3">
    <name type="scientific">Cellulomonas hominis</name>
    <dbReference type="NCBI Taxonomy" id="156981"/>
    <lineage>
        <taxon>Bacteria</taxon>
        <taxon>Bacillati</taxon>
        <taxon>Actinomycetota</taxon>
        <taxon>Actinomycetes</taxon>
        <taxon>Micrococcales</taxon>
        <taxon>Cellulomonadaceae</taxon>
        <taxon>Cellulomonas</taxon>
    </lineage>
</organism>
<protein>
    <recommendedName>
        <fullName evidence="5">DUF1905 domain-containing protein</fullName>
    </recommendedName>
</protein>
<reference evidence="1 3" key="1">
    <citation type="submission" date="2019-07" db="EMBL/GenBank/DDBJ databases">
        <title>Whole genome shotgun sequence of Cellulomonas hominis NBRC 16055.</title>
        <authorList>
            <person name="Hosoyama A."/>
            <person name="Uohara A."/>
            <person name="Ohji S."/>
            <person name="Ichikawa N."/>
        </authorList>
    </citation>
    <scope>NUCLEOTIDE SEQUENCE [LARGE SCALE GENOMIC DNA]</scope>
    <source>
        <strain evidence="1 3">NBRC 16055</strain>
    </source>
</reference>
<sequence length="100" mass="11224">MTFDFEAPLWEWDARRTERWTFVSVPEDASDEILERAGAFARGFGSLRVEVTVGGTTWRTSIFPDSKRKAYSLPVKKAVRAAEGLTVGGPVRVHLRVLDV</sequence>
<dbReference type="InterPro" id="IPR015018">
    <property type="entry name" value="DUF1905"/>
</dbReference>
<gene>
    <name evidence="1" type="ORF">CHO01_38490</name>
    <name evidence="2" type="ORF">HNR08_002903</name>
</gene>
<dbReference type="EMBL" id="JACHDN010000001">
    <property type="protein sequence ID" value="MBB5474167.1"/>
    <property type="molecule type" value="Genomic_DNA"/>
</dbReference>
<proteinExistence type="predicted"/>
<reference evidence="2 4" key="2">
    <citation type="submission" date="2020-08" db="EMBL/GenBank/DDBJ databases">
        <title>Sequencing the genomes of 1000 actinobacteria strains.</title>
        <authorList>
            <person name="Klenk H.-P."/>
        </authorList>
    </citation>
    <scope>NUCLEOTIDE SEQUENCE [LARGE SCALE GENOMIC DNA]</scope>
    <source>
        <strain evidence="2 4">DSM 9581</strain>
    </source>
</reference>
<dbReference type="Proteomes" id="UP000564629">
    <property type="component" value="Unassembled WGS sequence"/>
</dbReference>